<proteinExistence type="predicted"/>
<feature type="compositionally biased region" description="Basic residues" evidence="1">
    <location>
        <begin position="57"/>
        <end position="66"/>
    </location>
</feature>
<protein>
    <submittedName>
        <fullName evidence="2">Uncharacterized protein</fullName>
    </submittedName>
</protein>
<dbReference type="EMBL" id="JABWUV010000009">
    <property type="protein sequence ID" value="KAF6330399.1"/>
    <property type="molecule type" value="Genomic_DNA"/>
</dbReference>
<feature type="compositionally biased region" description="Gly residues" evidence="1">
    <location>
        <begin position="93"/>
        <end position="105"/>
    </location>
</feature>
<evidence type="ECO:0000313" key="2">
    <source>
        <dbReference type="EMBL" id="KAF6330399.1"/>
    </source>
</evidence>
<feature type="region of interest" description="Disordered" evidence="1">
    <location>
        <begin position="1"/>
        <end position="70"/>
    </location>
</feature>
<accession>A0A7J7VZ54</accession>
<feature type="compositionally biased region" description="Basic residues" evidence="1">
    <location>
        <begin position="136"/>
        <end position="147"/>
    </location>
</feature>
<evidence type="ECO:0000313" key="3">
    <source>
        <dbReference type="Proteomes" id="UP000527355"/>
    </source>
</evidence>
<name>A0A7J7VZ54_MYOMY</name>
<organism evidence="2 3">
    <name type="scientific">Myotis myotis</name>
    <name type="common">Greater mouse-eared bat</name>
    <name type="synonym">Vespertilio myotis</name>
    <dbReference type="NCBI Taxonomy" id="51298"/>
    <lineage>
        <taxon>Eukaryota</taxon>
        <taxon>Metazoa</taxon>
        <taxon>Chordata</taxon>
        <taxon>Craniata</taxon>
        <taxon>Vertebrata</taxon>
        <taxon>Euteleostomi</taxon>
        <taxon>Mammalia</taxon>
        <taxon>Eutheria</taxon>
        <taxon>Laurasiatheria</taxon>
        <taxon>Chiroptera</taxon>
        <taxon>Yangochiroptera</taxon>
        <taxon>Vespertilionidae</taxon>
        <taxon>Myotis</taxon>
    </lineage>
</organism>
<sequence>MGRDRSRDYVSPGHVLTSPFPPKQAPVHKTPPRTLWPPDAHLGRTAPRGTMSGREGQRKREKRKHLPCSQWEAPRDTVLDSWTFLTAQRVCGGLLGPGPAGGGAPGLPDPHGAHTAPLAPSGQSGCQSPAPDRLLKTKGKLLGHRPP</sequence>
<reference evidence="2 3" key="1">
    <citation type="journal article" date="2020" name="Nature">
        <title>Six reference-quality genomes reveal evolution of bat adaptations.</title>
        <authorList>
            <person name="Jebb D."/>
            <person name="Huang Z."/>
            <person name="Pippel M."/>
            <person name="Hughes G.M."/>
            <person name="Lavrichenko K."/>
            <person name="Devanna P."/>
            <person name="Winkler S."/>
            <person name="Jermiin L.S."/>
            <person name="Skirmuntt E.C."/>
            <person name="Katzourakis A."/>
            <person name="Burkitt-Gray L."/>
            <person name="Ray D.A."/>
            <person name="Sullivan K.A.M."/>
            <person name="Roscito J.G."/>
            <person name="Kirilenko B.M."/>
            <person name="Davalos L.M."/>
            <person name="Corthals A.P."/>
            <person name="Power M.L."/>
            <person name="Jones G."/>
            <person name="Ransome R.D."/>
            <person name="Dechmann D.K.N."/>
            <person name="Locatelli A.G."/>
            <person name="Puechmaille S.J."/>
            <person name="Fedrigo O."/>
            <person name="Jarvis E.D."/>
            <person name="Hiller M."/>
            <person name="Vernes S.C."/>
            <person name="Myers E.W."/>
            <person name="Teeling E.C."/>
        </authorList>
    </citation>
    <scope>NUCLEOTIDE SEQUENCE [LARGE SCALE GENOMIC DNA]</scope>
    <source>
        <strain evidence="2">MMyoMyo1</strain>
        <tissue evidence="2">Flight muscle</tissue>
    </source>
</reference>
<dbReference type="AlphaFoldDB" id="A0A7J7VZ54"/>
<evidence type="ECO:0000256" key="1">
    <source>
        <dbReference type="SAM" id="MobiDB-lite"/>
    </source>
</evidence>
<gene>
    <name evidence="2" type="ORF">mMyoMyo1_012389</name>
</gene>
<comment type="caution">
    <text evidence="2">The sequence shown here is derived from an EMBL/GenBank/DDBJ whole genome shotgun (WGS) entry which is preliminary data.</text>
</comment>
<dbReference type="Proteomes" id="UP000527355">
    <property type="component" value="Unassembled WGS sequence"/>
</dbReference>
<feature type="region of interest" description="Disordered" evidence="1">
    <location>
        <begin position="92"/>
        <end position="147"/>
    </location>
</feature>
<keyword evidence="3" id="KW-1185">Reference proteome</keyword>